<sequence>MACVDPPHTSIHPPVKFENPDMEYNIQTLKLLISILRPFVRFLSDWHIEDDNQELIVRLKHMDDVVQKVIQEFFQPLAYSKSSATTTVVVQLVFSNLNILKSLLDEIDKIDDLRFRSDVSVSSKSAKHVVSFVDSLLVNLKDIFVCRADAIVPMKKEIEDVKERLLLMRNFLWLIEIFIGQNNVKDVFSSAQILAVKMSYLLLAVCMMNDEKMLMVSCMKGVLPYLVDEIDTLQMEIIEIYEIDTLQMEFKIYVTPTMDEHVLEFADYVVHKLRQMSGNEGPCFLVSAKDLVDILVDELSFLRFNLMNILFQNPVNEMKSLIISTQALIFKTGLFICKSSKTKEDKQMAEYCCFKLPDLLKAVENIKQQASSLFNKFFSGRAWKSNCLSTNVLEYANFLINKLDELLRSEEAAPLNAALKHQIETAYEEIVSVRKFLLDIAAHLGNSQMEFVSTKYKDAACQAEFVIDSFLAGEGSTWCHELGIFVVTKDVKILHKEVKSLVTMMMTSDSVRFSSGTSSQANEPSNNNATAAKMPRVRSLSYYHYKSQSDVESKGAEDISKQVVIQYLPPRNGQSISETFGFKDFLPICKGSVSESNFMDRLPVFGHPRQLYYGFFLHSSATDSVKQILQEQRDMSNDQLNLIVVGPLI</sequence>
<feature type="domain" description="Late blight resistance protein R1A-like N-terminal" evidence="1">
    <location>
        <begin position="123"/>
        <end position="371"/>
    </location>
</feature>
<protein>
    <recommendedName>
        <fullName evidence="1">Late blight resistance protein R1A-like N-terminal domain-containing protein</fullName>
    </recommendedName>
</protein>
<dbReference type="EMBL" id="JBJUIK010000014">
    <property type="protein sequence ID" value="KAL3504615.1"/>
    <property type="molecule type" value="Genomic_DNA"/>
</dbReference>
<comment type="caution">
    <text evidence="2">The sequence shown here is derived from an EMBL/GenBank/DDBJ whole genome shotgun (WGS) entry which is preliminary data.</text>
</comment>
<keyword evidence="3" id="KW-1185">Reference proteome</keyword>
<evidence type="ECO:0000313" key="2">
    <source>
        <dbReference type="EMBL" id="KAL3504615.1"/>
    </source>
</evidence>
<evidence type="ECO:0000259" key="1">
    <source>
        <dbReference type="Pfam" id="PF12061"/>
    </source>
</evidence>
<organism evidence="2 3">
    <name type="scientific">Cinchona calisaya</name>
    <dbReference type="NCBI Taxonomy" id="153742"/>
    <lineage>
        <taxon>Eukaryota</taxon>
        <taxon>Viridiplantae</taxon>
        <taxon>Streptophyta</taxon>
        <taxon>Embryophyta</taxon>
        <taxon>Tracheophyta</taxon>
        <taxon>Spermatophyta</taxon>
        <taxon>Magnoliopsida</taxon>
        <taxon>eudicotyledons</taxon>
        <taxon>Gunneridae</taxon>
        <taxon>Pentapetalae</taxon>
        <taxon>asterids</taxon>
        <taxon>lamiids</taxon>
        <taxon>Gentianales</taxon>
        <taxon>Rubiaceae</taxon>
        <taxon>Cinchonoideae</taxon>
        <taxon>Cinchoneae</taxon>
        <taxon>Cinchona</taxon>
    </lineage>
</organism>
<proteinExistence type="predicted"/>
<reference evidence="2 3" key="1">
    <citation type="submission" date="2024-11" db="EMBL/GenBank/DDBJ databases">
        <title>A near-complete genome assembly of Cinchona calisaya.</title>
        <authorList>
            <person name="Lian D.C."/>
            <person name="Zhao X.W."/>
            <person name="Wei L."/>
        </authorList>
    </citation>
    <scope>NUCLEOTIDE SEQUENCE [LARGE SCALE GENOMIC DNA]</scope>
    <source>
        <tissue evidence="2">Nenye</tissue>
    </source>
</reference>
<dbReference type="Proteomes" id="UP001630127">
    <property type="component" value="Unassembled WGS sequence"/>
</dbReference>
<evidence type="ECO:0000313" key="3">
    <source>
        <dbReference type="Proteomes" id="UP001630127"/>
    </source>
</evidence>
<name>A0ABD2YEK3_9GENT</name>
<dbReference type="Pfam" id="PF12061">
    <property type="entry name" value="NB-LRR"/>
    <property type="match status" value="1"/>
</dbReference>
<dbReference type="InterPro" id="IPR021929">
    <property type="entry name" value="R1A-like_N"/>
</dbReference>
<dbReference type="AlphaFoldDB" id="A0ABD2YEK3"/>
<gene>
    <name evidence="2" type="ORF">ACH5RR_034456</name>
</gene>
<accession>A0ABD2YEK3</accession>
<dbReference type="Gene3D" id="1.20.5.4130">
    <property type="match status" value="1"/>
</dbReference>